<dbReference type="InterPro" id="IPR036390">
    <property type="entry name" value="WH_DNA-bd_sf"/>
</dbReference>
<dbReference type="InterPro" id="IPR000847">
    <property type="entry name" value="LysR_HTH_N"/>
</dbReference>
<evidence type="ECO:0000256" key="2">
    <source>
        <dbReference type="ARBA" id="ARBA00023015"/>
    </source>
</evidence>
<sequence>MNLRALQLFRQIVLTGALSEASSRLNISVSAASRLLSQLESDVALTLFSRSRRRLELTEDGELFYRQIANTLLGIDEITRVSRDIRQRSKDWLSVVTAAPLANGLAVPGLARLRDRAAAMQCSVKVESRFEIESKVAARGYNLGLISLPVENAIIDLQIIPFLRSRLCVLMRDTHPLATRRAVTVNDLAGETFATLEAGQRWRNRLEEMLGEAGLSLAAPFESSSTLVTIEMVRAGLGIALLDRVCAPPALGSGLVLRPIAGDHWITYASLHPPGARAPLAERFLDAVSDAIEDLRARDPQARDLLELI</sequence>
<dbReference type="Gene3D" id="1.10.10.10">
    <property type="entry name" value="Winged helix-like DNA-binding domain superfamily/Winged helix DNA-binding domain"/>
    <property type="match status" value="1"/>
</dbReference>
<evidence type="ECO:0000259" key="5">
    <source>
        <dbReference type="PROSITE" id="PS50931"/>
    </source>
</evidence>
<feature type="domain" description="HTH lysR-type" evidence="5">
    <location>
        <begin position="1"/>
        <end position="58"/>
    </location>
</feature>
<dbReference type="InterPro" id="IPR005119">
    <property type="entry name" value="LysR_subst-bd"/>
</dbReference>
<keyword evidence="4" id="KW-0804">Transcription</keyword>
<name>A0A399J0J2_9RHOB</name>
<dbReference type="GO" id="GO:0003700">
    <property type="term" value="F:DNA-binding transcription factor activity"/>
    <property type="evidence" value="ECO:0007669"/>
    <property type="project" value="InterPro"/>
</dbReference>
<dbReference type="SUPFAM" id="SSF53850">
    <property type="entry name" value="Periplasmic binding protein-like II"/>
    <property type="match status" value="1"/>
</dbReference>
<dbReference type="GO" id="GO:0003677">
    <property type="term" value="F:DNA binding"/>
    <property type="evidence" value="ECO:0007669"/>
    <property type="project" value="UniProtKB-KW"/>
</dbReference>
<comment type="caution">
    <text evidence="6">The sequence shown here is derived from an EMBL/GenBank/DDBJ whole genome shotgun (WGS) entry which is preliminary data.</text>
</comment>
<evidence type="ECO:0000313" key="7">
    <source>
        <dbReference type="Proteomes" id="UP000265848"/>
    </source>
</evidence>
<proteinExistence type="inferred from homology"/>
<dbReference type="RefSeq" id="WP_119399541.1">
    <property type="nucleotide sequence ID" value="NZ_QWJJ01000011.1"/>
</dbReference>
<dbReference type="GO" id="GO:0005829">
    <property type="term" value="C:cytosol"/>
    <property type="evidence" value="ECO:0007669"/>
    <property type="project" value="TreeGrafter"/>
</dbReference>
<dbReference type="EMBL" id="QWJJ01000011">
    <property type="protein sequence ID" value="RII38157.1"/>
    <property type="molecule type" value="Genomic_DNA"/>
</dbReference>
<evidence type="ECO:0000256" key="1">
    <source>
        <dbReference type="ARBA" id="ARBA00009437"/>
    </source>
</evidence>
<reference evidence="6 7" key="1">
    <citation type="submission" date="2018-08" db="EMBL/GenBank/DDBJ databases">
        <title>Pseudooceanicola sediminis CY03 in the family Rhodobacteracea.</title>
        <authorList>
            <person name="Zhang Y.-J."/>
        </authorList>
    </citation>
    <scope>NUCLEOTIDE SEQUENCE [LARGE SCALE GENOMIC DNA]</scope>
    <source>
        <strain evidence="6 7">CY03</strain>
    </source>
</reference>
<dbReference type="InterPro" id="IPR050950">
    <property type="entry name" value="HTH-type_LysR_regulators"/>
</dbReference>
<dbReference type="SUPFAM" id="SSF46785">
    <property type="entry name" value="Winged helix' DNA-binding domain"/>
    <property type="match status" value="1"/>
</dbReference>
<gene>
    <name evidence="6" type="ORF">DL237_13160</name>
</gene>
<comment type="similarity">
    <text evidence="1">Belongs to the LysR transcriptional regulatory family.</text>
</comment>
<dbReference type="OrthoDB" id="8479870at2"/>
<dbReference type="Pfam" id="PF03466">
    <property type="entry name" value="LysR_substrate"/>
    <property type="match status" value="1"/>
</dbReference>
<dbReference type="PANTHER" id="PTHR30419">
    <property type="entry name" value="HTH-TYPE TRANSCRIPTIONAL REGULATOR YBHD"/>
    <property type="match status" value="1"/>
</dbReference>
<dbReference type="Proteomes" id="UP000265848">
    <property type="component" value="Unassembled WGS sequence"/>
</dbReference>
<protein>
    <submittedName>
        <fullName evidence="6">LysR family transcriptional regulator</fullName>
    </submittedName>
</protein>
<accession>A0A399J0J2</accession>
<keyword evidence="3" id="KW-0238">DNA-binding</keyword>
<evidence type="ECO:0000256" key="4">
    <source>
        <dbReference type="ARBA" id="ARBA00023163"/>
    </source>
</evidence>
<keyword evidence="7" id="KW-1185">Reference proteome</keyword>
<organism evidence="6 7">
    <name type="scientific">Pseudooceanicola sediminis</name>
    <dbReference type="NCBI Taxonomy" id="2211117"/>
    <lineage>
        <taxon>Bacteria</taxon>
        <taxon>Pseudomonadati</taxon>
        <taxon>Pseudomonadota</taxon>
        <taxon>Alphaproteobacteria</taxon>
        <taxon>Rhodobacterales</taxon>
        <taxon>Paracoccaceae</taxon>
        <taxon>Pseudooceanicola</taxon>
    </lineage>
</organism>
<dbReference type="Pfam" id="PF00126">
    <property type="entry name" value="HTH_1"/>
    <property type="match status" value="1"/>
</dbReference>
<dbReference type="Gene3D" id="3.40.190.290">
    <property type="match status" value="1"/>
</dbReference>
<evidence type="ECO:0000313" key="6">
    <source>
        <dbReference type="EMBL" id="RII38157.1"/>
    </source>
</evidence>
<dbReference type="AlphaFoldDB" id="A0A399J0J2"/>
<dbReference type="InterPro" id="IPR036388">
    <property type="entry name" value="WH-like_DNA-bd_sf"/>
</dbReference>
<keyword evidence="2" id="KW-0805">Transcription regulation</keyword>
<evidence type="ECO:0000256" key="3">
    <source>
        <dbReference type="ARBA" id="ARBA00023125"/>
    </source>
</evidence>
<dbReference type="PROSITE" id="PS50931">
    <property type="entry name" value="HTH_LYSR"/>
    <property type="match status" value="1"/>
</dbReference>